<name>A0AA35XJ48_GEOBA</name>
<comment type="caution">
    <text evidence="1">The sequence shown here is derived from an EMBL/GenBank/DDBJ whole genome shotgun (WGS) entry which is preliminary data.</text>
</comment>
<dbReference type="Proteomes" id="UP001174909">
    <property type="component" value="Unassembled WGS sequence"/>
</dbReference>
<gene>
    <name evidence="1" type="ORF">GBAR_LOCUS29675</name>
</gene>
<reference evidence="1" key="1">
    <citation type="submission" date="2023-03" db="EMBL/GenBank/DDBJ databases">
        <authorList>
            <person name="Steffen K."/>
            <person name="Cardenas P."/>
        </authorList>
    </citation>
    <scope>NUCLEOTIDE SEQUENCE</scope>
</reference>
<organism evidence="1 2">
    <name type="scientific">Geodia barretti</name>
    <name type="common">Barrett's horny sponge</name>
    <dbReference type="NCBI Taxonomy" id="519541"/>
    <lineage>
        <taxon>Eukaryota</taxon>
        <taxon>Metazoa</taxon>
        <taxon>Porifera</taxon>
        <taxon>Demospongiae</taxon>
        <taxon>Heteroscleromorpha</taxon>
        <taxon>Tetractinellida</taxon>
        <taxon>Astrophorina</taxon>
        <taxon>Geodiidae</taxon>
        <taxon>Geodia</taxon>
    </lineage>
</organism>
<evidence type="ECO:0000313" key="2">
    <source>
        <dbReference type="Proteomes" id="UP001174909"/>
    </source>
</evidence>
<dbReference type="AlphaFoldDB" id="A0AA35XJ48"/>
<keyword evidence="2" id="KW-1185">Reference proteome</keyword>
<accession>A0AA35XJ48</accession>
<evidence type="ECO:0000313" key="1">
    <source>
        <dbReference type="EMBL" id="CAI8054371.1"/>
    </source>
</evidence>
<dbReference type="EMBL" id="CASHTH010004171">
    <property type="protein sequence ID" value="CAI8054371.1"/>
    <property type="molecule type" value="Genomic_DNA"/>
</dbReference>
<protein>
    <submittedName>
        <fullName evidence="1">Uncharacterized protein</fullName>
    </submittedName>
</protein>
<sequence length="63" mass="7011">MVTEQWESTVISTLVTMMLAPPPLTHSSIRETRESLSVSEVPSSLARYVRNDGDSSKQENDCL</sequence>
<proteinExistence type="predicted"/>
<feature type="non-terminal residue" evidence="1">
    <location>
        <position position="63"/>
    </location>
</feature>